<dbReference type="NCBIfam" id="TIGR01640">
    <property type="entry name" value="F_box_assoc_1"/>
    <property type="match status" value="1"/>
</dbReference>
<proteinExistence type="predicted"/>
<accession>A0A5S9WRN3</accession>
<dbReference type="InterPro" id="IPR013187">
    <property type="entry name" value="F-box-assoc_dom_typ3"/>
</dbReference>
<dbReference type="OrthoDB" id="1021704at2759"/>
<dbReference type="Pfam" id="PF00646">
    <property type="entry name" value="F-box"/>
    <property type="match status" value="1"/>
</dbReference>
<dbReference type="SUPFAM" id="SSF81383">
    <property type="entry name" value="F-box domain"/>
    <property type="match status" value="1"/>
</dbReference>
<evidence type="ECO:0000313" key="3">
    <source>
        <dbReference type="Proteomes" id="UP000434276"/>
    </source>
</evidence>
<name>A0A5S9WRN3_ARATH</name>
<dbReference type="InterPro" id="IPR036047">
    <property type="entry name" value="F-box-like_dom_sf"/>
</dbReference>
<dbReference type="Proteomes" id="UP000434276">
    <property type="component" value="Unassembled WGS sequence"/>
</dbReference>
<dbReference type="PANTHER" id="PTHR31111">
    <property type="entry name" value="BNAA05G37150D PROTEIN-RELATED"/>
    <property type="match status" value="1"/>
</dbReference>
<protein>
    <recommendedName>
        <fullName evidence="1">F-box domain-containing protein</fullName>
    </recommendedName>
</protein>
<sequence>MENSSSETLHVEDLQTEIMSWLPLKSLLRFVIVSKKWASIIRGEKFKALYLRRSMTRPRLMFMVRRIATLPPEPEMVWFQSFCKEERCIPGQLEVEFLFHSVYQEKIPYFSSGQQQLRVPPNTNYTSVSQPIGGLICLQSETKFALCNPGTKKSRALPDIQAHEKAFITSFLGYDEATNVFKVLCLTMVWAHEPSKRVYEYQVLTVESGVESCSWRGITCKEKDHTPETQGLCKGGVLYYGARSTSDHRPLVMSFNVRSQEFTAIELPDQLHISYFWNFVIYNGDIALVNESDFDPRVVNEPNGNKVFHIWVRDATAQEWQRTRIEIPRWEQNVGHVDYVFRGTTGTKELVFAQDSRHCEDDFFVLYYDTFTKDLRRFQIGVTGPKISVRTCLDHVDSLWLM</sequence>
<dbReference type="EMBL" id="CACSHJ010000087">
    <property type="protein sequence ID" value="CAA0328719.1"/>
    <property type="molecule type" value="Genomic_DNA"/>
</dbReference>
<gene>
    <name evidence="2" type="ORF">C24_LOCUS6024</name>
</gene>
<evidence type="ECO:0000313" key="2">
    <source>
        <dbReference type="EMBL" id="CAA0328719.1"/>
    </source>
</evidence>
<dbReference type="InterPro" id="IPR017451">
    <property type="entry name" value="F-box-assoc_interact_dom"/>
</dbReference>
<evidence type="ECO:0000259" key="1">
    <source>
        <dbReference type="SMART" id="SM00256"/>
    </source>
</evidence>
<dbReference type="AlphaFoldDB" id="A0A5S9WRN3"/>
<dbReference type="ExpressionAtlas" id="A0A5S9WRN3">
    <property type="expression patterns" value="baseline and differential"/>
</dbReference>
<dbReference type="InterPro" id="IPR001810">
    <property type="entry name" value="F-box_dom"/>
</dbReference>
<organism evidence="2 3">
    <name type="scientific">Arabidopsis thaliana</name>
    <name type="common">Mouse-ear cress</name>
    <dbReference type="NCBI Taxonomy" id="3702"/>
    <lineage>
        <taxon>Eukaryota</taxon>
        <taxon>Viridiplantae</taxon>
        <taxon>Streptophyta</taxon>
        <taxon>Embryophyta</taxon>
        <taxon>Tracheophyta</taxon>
        <taxon>Spermatophyta</taxon>
        <taxon>Magnoliopsida</taxon>
        <taxon>eudicotyledons</taxon>
        <taxon>Gunneridae</taxon>
        <taxon>Pentapetalae</taxon>
        <taxon>rosids</taxon>
        <taxon>malvids</taxon>
        <taxon>Brassicales</taxon>
        <taxon>Brassicaceae</taxon>
        <taxon>Camelineae</taxon>
        <taxon>Arabidopsis</taxon>
    </lineage>
</organism>
<reference evidence="2 3" key="1">
    <citation type="submission" date="2019-12" db="EMBL/GenBank/DDBJ databases">
        <authorList>
            <person name="Jiao W.-B."/>
            <person name="Schneeberger K."/>
        </authorList>
    </citation>
    <scope>NUCLEOTIDE SEQUENCE [LARGE SCALE GENOMIC DNA]</scope>
    <source>
        <strain evidence="3">cv. C24</strain>
    </source>
</reference>
<dbReference type="PANTHER" id="PTHR31111:SF132">
    <property type="entry name" value="F-BOX ASSOCIATED UBIQUITINATION EFFECTOR FAMILY PROTEIN-RELATED"/>
    <property type="match status" value="1"/>
</dbReference>
<feature type="domain" description="F-box" evidence="1">
    <location>
        <begin position="10"/>
        <end position="50"/>
    </location>
</feature>
<dbReference type="Pfam" id="PF08268">
    <property type="entry name" value="FBA_3"/>
    <property type="match status" value="1"/>
</dbReference>
<dbReference type="SMART" id="SM00256">
    <property type="entry name" value="FBOX"/>
    <property type="match status" value="1"/>
</dbReference>